<dbReference type="InterPro" id="IPR042185">
    <property type="entry name" value="Serpin_sf_2"/>
</dbReference>
<dbReference type="InterPro" id="IPR042178">
    <property type="entry name" value="Serpin_sf_1"/>
</dbReference>
<dbReference type="InterPro" id="IPR036186">
    <property type="entry name" value="Serpin_sf"/>
</dbReference>
<dbReference type="Gene3D" id="3.30.497.10">
    <property type="entry name" value="Antithrombin, subunit I, domain 2"/>
    <property type="match status" value="1"/>
</dbReference>
<evidence type="ECO:0000259" key="2">
    <source>
        <dbReference type="SMART" id="SM00093"/>
    </source>
</evidence>
<accession>A0A2G9SBS8</accession>
<dbReference type="SMART" id="SM00093">
    <property type="entry name" value="SERPIN"/>
    <property type="match status" value="1"/>
</dbReference>
<name>A0A2G9SBS8_AQUCT</name>
<comment type="similarity">
    <text evidence="1">Belongs to the serpin family.</text>
</comment>
<keyword evidence="4" id="KW-1185">Reference proteome</keyword>
<proteinExistence type="inferred from homology"/>
<evidence type="ECO:0000313" key="4">
    <source>
        <dbReference type="Proteomes" id="UP000228934"/>
    </source>
</evidence>
<dbReference type="PROSITE" id="PS00284">
    <property type="entry name" value="SERPIN"/>
    <property type="match status" value="1"/>
</dbReference>
<dbReference type="Proteomes" id="UP000228934">
    <property type="component" value="Unassembled WGS sequence"/>
</dbReference>
<dbReference type="Pfam" id="PF00079">
    <property type="entry name" value="Serpin"/>
    <property type="match status" value="1"/>
</dbReference>
<dbReference type="EMBL" id="KV926654">
    <property type="protein sequence ID" value="PIO36933.1"/>
    <property type="molecule type" value="Genomic_DNA"/>
</dbReference>
<dbReference type="InterPro" id="IPR000215">
    <property type="entry name" value="Serpin_fam"/>
</dbReference>
<dbReference type="AlphaFoldDB" id="A0A2G9SBS8"/>
<dbReference type="OrthoDB" id="671595at2759"/>
<dbReference type="Gene3D" id="2.30.39.10">
    <property type="entry name" value="Alpha-1-antitrypsin, domain 1"/>
    <property type="match status" value="1"/>
</dbReference>
<sequence length="374" mass="42300">MDVCASNNQFAVDVFREISRNAEGQNVVFSPLSLFTAFAMVFLGARGNTAAQISKALHFSDVKDVHFGCKNLWEKLEKKGDGHILIIANKLFGQKSFEFCQAFLKDTKNLYSAGLEQLDFFNDAEKSRQYINNWISQQTNGKIQQLLPAQSISPDTALVVTNTLYFAANWTKPFRESRTHEDTFTLLSNDQVTVKMMTMINYFNVKYVANPGLKIVELPFGPKEDFSMVIIFPDNNAIFKKIQNMDSHKDLTAWISPEGMKMTNIDLQVPKFKVEKNFSLKETLKSMGITDSFSQVKANFSGMTNQGNMFMSDVYHQTFFDVNEKGTEAASSTASVMSFRSLPSDEIKLDRPFYVAIKHNQSNCIILYGVVNKP</sequence>
<organism evidence="3 4">
    <name type="scientific">Aquarana catesbeiana</name>
    <name type="common">American bullfrog</name>
    <name type="synonym">Rana catesbeiana</name>
    <dbReference type="NCBI Taxonomy" id="8400"/>
    <lineage>
        <taxon>Eukaryota</taxon>
        <taxon>Metazoa</taxon>
        <taxon>Chordata</taxon>
        <taxon>Craniata</taxon>
        <taxon>Vertebrata</taxon>
        <taxon>Euteleostomi</taxon>
        <taxon>Amphibia</taxon>
        <taxon>Batrachia</taxon>
        <taxon>Anura</taxon>
        <taxon>Neobatrachia</taxon>
        <taxon>Ranoidea</taxon>
        <taxon>Ranidae</taxon>
        <taxon>Aquarana</taxon>
    </lineage>
</organism>
<gene>
    <name evidence="3" type="ORF">AB205_0171930</name>
</gene>
<dbReference type="GO" id="GO:0004867">
    <property type="term" value="F:serine-type endopeptidase inhibitor activity"/>
    <property type="evidence" value="ECO:0007669"/>
    <property type="project" value="InterPro"/>
</dbReference>
<dbReference type="InterPro" id="IPR023796">
    <property type="entry name" value="Serpin_dom"/>
</dbReference>
<dbReference type="PANTHER" id="PTHR11461">
    <property type="entry name" value="SERINE PROTEASE INHIBITOR, SERPIN"/>
    <property type="match status" value="1"/>
</dbReference>
<evidence type="ECO:0000313" key="3">
    <source>
        <dbReference type="EMBL" id="PIO36933.1"/>
    </source>
</evidence>
<evidence type="ECO:0000256" key="1">
    <source>
        <dbReference type="RuleBase" id="RU000411"/>
    </source>
</evidence>
<protein>
    <recommendedName>
        <fullName evidence="2">Serpin domain-containing protein</fullName>
    </recommendedName>
</protein>
<dbReference type="PANTHER" id="PTHR11461:SF382">
    <property type="entry name" value="SERPIN B10-LIKE"/>
    <property type="match status" value="1"/>
</dbReference>
<dbReference type="GO" id="GO:0005615">
    <property type="term" value="C:extracellular space"/>
    <property type="evidence" value="ECO:0007669"/>
    <property type="project" value="InterPro"/>
</dbReference>
<reference evidence="4" key="1">
    <citation type="journal article" date="2017" name="Nat. Commun.">
        <title>The North American bullfrog draft genome provides insight into hormonal regulation of long noncoding RNA.</title>
        <authorList>
            <person name="Hammond S.A."/>
            <person name="Warren R.L."/>
            <person name="Vandervalk B.P."/>
            <person name="Kucuk E."/>
            <person name="Khan H."/>
            <person name="Gibb E.A."/>
            <person name="Pandoh P."/>
            <person name="Kirk H."/>
            <person name="Zhao Y."/>
            <person name="Jones M."/>
            <person name="Mungall A.J."/>
            <person name="Coope R."/>
            <person name="Pleasance S."/>
            <person name="Moore R.A."/>
            <person name="Holt R.A."/>
            <person name="Round J.M."/>
            <person name="Ohora S."/>
            <person name="Walle B.V."/>
            <person name="Veldhoen N."/>
            <person name="Helbing C.C."/>
            <person name="Birol I."/>
        </authorList>
    </citation>
    <scope>NUCLEOTIDE SEQUENCE [LARGE SCALE GENOMIC DNA]</scope>
</reference>
<dbReference type="InterPro" id="IPR023795">
    <property type="entry name" value="Serpin_CS"/>
</dbReference>
<feature type="domain" description="Serpin" evidence="2">
    <location>
        <begin position="12"/>
        <end position="374"/>
    </location>
</feature>
<dbReference type="SUPFAM" id="SSF56574">
    <property type="entry name" value="Serpins"/>
    <property type="match status" value="1"/>
</dbReference>